<dbReference type="Gene3D" id="3.30.70.100">
    <property type="match status" value="1"/>
</dbReference>
<dbReference type="SUPFAM" id="SSF55008">
    <property type="entry name" value="HMA, heavy metal-associated domain"/>
    <property type="match status" value="1"/>
</dbReference>
<dbReference type="AlphaFoldDB" id="A0A5B8UP60"/>
<evidence type="ECO:0000259" key="1">
    <source>
        <dbReference type="PROSITE" id="PS50846"/>
    </source>
</evidence>
<dbReference type="GO" id="GO:0046872">
    <property type="term" value="F:metal ion binding"/>
    <property type="evidence" value="ECO:0007669"/>
    <property type="project" value="InterPro"/>
</dbReference>
<dbReference type="CDD" id="cd00371">
    <property type="entry name" value="HMA"/>
    <property type="match status" value="1"/>
</dbReference>
<dbReference type="PROSITE" id="PS50846">
    <property type="entry name" value="HMA_2"/>
    <property type="match status" value="1"/>
</dbReference>
<keyword evidence="3" id="KW-1185">Reference proteome</keyword>
<feature type="domain" description="HMA" evidence="1">
    <location>
        <begin position="87"/>
        <end position="154"/>
    </location>
</feature>
<gene>
    <name evidence="2" type="ORF">FSB75_20275</name>
</gene>
<dbReference type="Pfam" id="PF00403">
    <property type="entry name" value="HMA"/>
    <property type="match status" value="1"/>
</dbReference>
<dbReference type="Proteomes" id="UP000321204">
    <property type="component" value="Chromosome"/>
</dbReference>
<evidence type="ECO:0000313" key="3">
    <source>
        <dbReference type="Proteomes" id="UP000321204"/>
    </source>
</evidence>
<name>A0A5B8UP60_9BACT</name>
<dbReference type="KEGG" id="fgg:FSB75_20275"/>
<sequence length="246" mass="27400">MQRSRLHERRQMHKRHELLQRSRLRHKSLLHKSLTAVYKLSLLQATLPENFLCNRLAAFLTPNNFRMKKFFAVLLVFACASAKAQINKVSLQASGLTCSMCSKAVKNALEAVSFVDKVQVDIKNQQYNLSFKEGSVVDLDALNKAVQDAGFSVASLKASALVHQLKVEKDEHLKIGDENFHFLNAAGQTLDGVVNFSVVDKGFVSAKEFKKYAAMTKMTCVQTGHTAKCCASPQASVNSRIYHVVI</sequence>
<accession>A0A5B8UP60</accession>
<protein>
    <submittedName>
        <fullName evidence="2">Heavy-metal-associated domain-containing protein</fullName>
    </submittedName>
</protein>
<proteinExistence type="predicted"/>
<dbReference type="InterPro" id="IPR036163">
    <property type="entry name" value="HMA_dom_sf"/>
</dbReference>
<dbReference type="EMBL" id="CP042433">
    <property type="protein sequence ID" value="QEC58142.1"/>
    <property type="molecule type" value="Genomic_DNA"/>
</dbReference>
<dbReference type="OrthoDB" id="667084at2"/>
<reference evidence="2 3" key="1">
    <citation type="journal article" date="2015" name="Int. J. Syst. Evol. Microbiol.">
        <title>Flavisolibacter ginsenosidimutans sp. nov., with ginsenoside-converting activity isolated from soil used for cultivating ginseng.</title>
        <authorList>
            <person name="Zhao Y."/>
            <person name="Liu Q."/>
            <person name="Kang M.S."/>
            <person name="Jin F."/>
            <person name="Yu H."/>
            <person name="Im W.T."/>
        </authorList>
    </citation>
    <scope>NUCLEOTIDE SEQUENCE [LARGE SCALE GENOMIC DNA]</scope>
    <source>
        <strain evidence="2 3">Gsoil 636</strain>
    </source>
</reference>
<dbReference type="InterPro" id="IPR006121">
    <property type="entry name" value="HMA_dom"/>
</dbReference>
<evidence type="ECO:0000313" key="2">
    <source>
        <dbReference type="EMBL" id="QEC58142.1"/>
    </source>
</evidence>
<organism evidence="2 3">
    <name type="scientific">Flavisolibacter ginsenosidimutans</name>
    <dbReference type="NCBI Taxonomy" id="661481"/>
    <lineage>
        <taxon>Bacteria</taxon>
        <taxon>Pseudomonadati</taxon>
        <taxon>Bacteroidota</taxon>
        <taxon>Chitinophagia</taxon>
        <taxon>Chitinophagales</taxon>
        <taxon>Chitinophagaceae</taxon>
        <taxon>Flavisolibacter</taxon>
    </lineage>
</organism>